<dbReference type="CDD" id="cd05398">
    <property type="entry name" value="NT_ClassII-CCAase"/>
    <property type="match status" value="1"/>
</dbReference>
<evidence type="ECO:0000256" key="1">
    <source>
        <dbReference type="ARBA" id="ARBA00001946"/>
    </source>
</evidence>
<dbReference type="GO" id="GO:0001680">
    <property type="term" value="P:tRNA 3'-terminal CCA addition"/>
    <property type="evidence" value="ECO:0007669"/>
    <property type="project" value="TreeGrafter"/>
</dbReference>
<dbReference type="InterPro" id="IPR043519">
    <property type="entry name" value="NT_sf"/>
</dbReference>
<accession>A0A8J1U2Q9</accession>
<dbReference type="GO" id="GO:1990180">
    <property type="term" value="P:mitochondrial tRNA 3'-end processing"/>
    <property type="evidence" value="ECO:0007669"/>
    <property type="project" value="TreeGrafter"/>
</dbReference>
<dbReference type="Pfam" id="PF01743">
    <property type="entry name" value="PolyA_pol"/>
    <property type="match status" value="1"/>
</dbReference>
<evidence type="ECO:0000256" key="4">
    <source>
        <dbReference type="ARBA" id="ARBA00022694"/>
    </source>
</evidence>
<dbReference type="GO" id="GO:0005739">
    <property type="term" value="C:mitochondrion"/>
    <property type="evidence" value="ECO:0007669"/>
    <property type="project" value="TreeGrafter"/>
</dbReference>
<feature type="domain" description="tRNA nucleotidyltransferase/poly(A) polymerase RNA and SrmB- binding" evidence="11">
    <location>
        <begin position="231"/>
        <end position="279"/>
    </location>
</feature>
<evidence type="ECO:0000259" key="11">
    <source>
        <dbReference type="Pfam" id="PF12627"/>
    </source>
</evidence>
<name>A0A8J1U2Q9_OWEFU</name>
<keyword evidence="7" id="KW-0547">Nucleotide-binding</keyword>
<keyword evidence="5" id="KW-0548">Nucleotidyltransferase</keyword>
<evidence type="ECO:0000256" key="8">
    <source>
        <dbReference type="ARBA" id="ARBA00022842"/>
    </source>
</evidence>
<evidence type="ECO:0000256" key="9">
    <source>
        <dbReference type="RuleBase" id="RU003953"/>
    </source>
</evidence>
<dbReference type="Proteomes" id="UP000749559">
    <property type="component" value="Unassembled WGS sequence"/>
</dbReference>
<dbReference type="AlphaFoldDB" id="A0A8J1U2Q9"/>
<dbReference type="EMBL" id="CAIIXF020000008">
    <property type="protein sequence ID" value="CAH1791027.1"/>
    <property type="molecule type" value="Genomic_DNA"/>
</dbReference>
<dbReference type="InterPro" id="IPR002646">
    <property type="entry name" value="PolA_pol_head_dom"/>
</dbReference>
<evidence type="ECO:0000256" key="6">
    <source>
        <dbReference type="ARBA" id="ARBA00022723"/>
    </source>
</evidence>
<evidence type="ECO:0000256" key="5">
    <source>
        <dbReference type="ARBA" id="ARBA00022695"/>
    </source>
</evidence>
<dbReference type="PANTHER" id="PTHR46173">
    <property type="entry name" value="CCA TRNA NUCLEOTIDYLTRANSFERASE 1, MITOCHONDRIAL"/>
    <property type="match status" value="1"/>
</dbReference>
<dbReference type="GO" id="GO:0000049">
    <property type="term" value="F:tRNA binding"/>
    <property type="evidence" value="ECO:0007669"/>
    <property type="project" value="TreeGrafter"/>
</dbReference>
<dbReference type="PANTHER" id="PTHR46173:SF1">
    <property type="entry name" value="CCA TRNA NUCLEOTIDYLTRANSFERASE 1, MITOCHONDRIAL"/>
    <property type="match status" value="1"/>
</dbReference>
<evidence type="ECO:0000313" key="13">
    <source>
        <dbReference type="Proteomes" id="UP000749559"/>
    </source>
</evidence>
<dbReference type="GO" id="GO:0000166">
    <property type="term" value="F:nucleotide binding"/>
    <property type="evidence" value="ECO:0007669"/>
    <property type="project" value="UniProtKB-KW"/>
</dbReference>
<dbReference type="Pfam" id="PF12627">
    <property type="entry name" value="PolyA_pol_RNAbd"/>
    <property type="match status" value="1"/>
</dbReference>
<evidence type="ECO:0000256" key="2">
    <source>
        <dbReference type="ARBA" id="ARBA00007265"/>
    </source>
</evidence>
<dbReference type="GO" id="GO:0046872">
    <property type="term" value="F:metal ion binding"/>
    <property type="evidence" value="ECO:0007669"/>
    <property type="project" value="UniProtKB-KW"/>
</dbReference>
<comment type="cofactor">
    <cofactor evidence="1">
        <name>Mg(2+)</name>
        <dbReference type="ChEBI" id="CHEBI:18420"/>
    </cofactor>
</comment>
<feature type="domain" description="Poly A polymerase head" evidence="10">
    <location>
        <begin position="70"/>
        <end position="194"/>
    </location>
</feature>
<dbReference type="Gene3D" id="3.30.460.10">
    <property type="entry name" value="Beta Polymerase, domain 2"/>
    <property type="match status" value="1"/>
</dbReference>
<comment type="caution">
    <text evidence="12">The sequence shown here is derived from an EMBL/GenBank/DDBJ whole genome shotgun (WGS) entry which is preliminary data.</text>
</comment>
<keyword evidence="4" id="KW-0819">tRNA processing</keyword>
<keyword evidence="6" id="KW-0479">Metal-binding</keyword>
<evidence type="ECO:0000256" key="3">
    <source>
        <dbReference type="ARBA" id="ARBA00022679"/>
    </source>
</evidence>
<keyword evidence="3 9" id="KW-0808">Transferase</keyword>
<keyword evidence="8" id="KW-0460">Magnesium</keyword>
<comment type="similarity">
    <text evidence="2 9">Belongs to the tRNA nucleotidyltransferase/poly(A) polymerase family.</text>
</comment>
<evidence type="ECO:0000259" key="10">
    <source>
        <dbReference type="Pfam" id="PF01743"/>
    </source>
</evidence>
<dbReference type="OrthoDB" id="445712at2759"/>
<keyword evidence="13" id="KW-1185">Reference proteome</keyword>
<evidence type="ECO:0000313" key="12">
    <source>
        <dbReference type="EMBL" id="CAH1791027.1"/>
    </source>
</evidence>
<dbReference type="SUPFAM" id="SSF81301">
    <property type="entry name" value="Nucleotidyltransferase"/>
    <property type="match status" value="1"/>
</dbReference>
<protein>
    <submittedName>
        <fullName evidence="12">Uncharacterized protein</fullName>
    </submittedName>
</protein>
<keyword evidence="9" id="KW-0694">RNA-binding</keyword>
<organism evidence="12 13">
    <name type="scientific">Owenia fusiformis</name>
    <name type="common">Polychaete worm</name>
    <dbReference type="NCBI Taxonomy" id="6347"/>
    <lineage>
        <taxon>Eukaryota</taxon>
        <taxon>Metazoa</taxon>
        <taxon>Spiralia</taxon>
        <taxon>Lophotrochozoa</taxon>
        <taxon>Annelida</taxon>
        <taxon>Polychaeta</taxon>
        <taxon>Sedentaria</taxon>
        <taxon>Canalipalpata</taxon>
        <taxon>Sabellida</taxon>
        <taxon>Oweniida</taxon>
        <taxon>Oweniidae</taxon>
        <taxon>Owenia</taxon>
    </lineage>
</organism>
<evidence type="ECO:0000256" key="7">
    <source>
        <dbReference type="ARBA" id="ARBA00022741"/>
    </source>
</evidence>
<proteinExistence type="inferred from homology"/>
<dbReference type="InterPro" id="IPR050264">
    <property type="entry name" value="Bact_CCA-adding_enz_type3_sf"/>
</dbReference>
<dbReference type="SUPFAM" id="SSF81891">
    <property type="entry name" value="Poly A polymerase C-terminal region-like"/>
    <property type="match status" value="1"/>
</dbReference>
<gene>
    <name evidence="12" type="ORF">OFUS_LOCUS16164</name>
</gene>
<sequence length="446" mass="51304">MLRQLCSTASRLLFDTLKTFPRATSQSYPFAHYVKSNLRTMKIDTPEFKAVFTPELDQLIAIFKKYDYELRIAGGAVRDLLRGITPHDVDFATTATPDQMKEIFETEGIRMINTKGEKHGTITCRINDKENFEVTTLRIDVVTDGRHAEVEFTRDWELDAMRRDLTINSMFLAFDGTLYDYYSGKADLEDKKVRFVGDAVARIQEDYLRILRYFRFYGRVAVDPNAHEDLTLQAIRDNMKGLAGISGERLWVEMKKILVGKHAPELIKTMLDLGMAQYIGLPDSCNVEEFKEVYDRSIALSPSHMTLLSALLQTEEQVYTLNKRLKISNDELRTALFTIKHRDDDFGSEPFNHCQDLFIDTAGKEPKNKARITELIKYHGKGELLEEFTAWEPKKFPVNGFSLINAGVPKGPQLAKTLDRLRGIWRDSRFTLTEQELLEKLKDDSK</sequence>
<reference evidence="12" key="1">
    <citation type="submission" date="2022-03" db="EMBL/GenBank/DDBJ databases">
        <authorList>
            <person name="Martin C."/>
        </authorList>
    </citation>
    <scope>NUCLEOTIDE SEQUENCE</scope>
</reference>
<dbReference type="Gene3D" id="1.10.3090.10">
    <property type="entry name" value="cca-adding enzyme, domain 2"/>
    <property type="match status" value="1"/>
</dbReference>
<dbReference type="GO" id="GO:0016779">
    <property type="term" value="F:nucleotidyltransferase activity"/>
    <property type="evidence" value="ECO:0007669"/>
    <property type="project" value="UniProtKB-KW"/>
</dbReference>
<dbReference type="InterPro" id="IPR032828">
    <property type="entry name" value="PolyA_RNA-bd"/>
</dbReference>